<organism evidence="15 16">
    <name type="scientific">Homarus americanus</name>
    <name type="common">American lobster</name>
    <dbReference type="NCBI Taxonomy" id="6706"/>
    <lineage>
        <taxon>Eukaryota</taxon>
        <taxon>Metazoa</taxon>
        <taxon>Ecdysozoa</taxon>
        <taxon>Arthropoda</taxon>
        <taxon>Crustacea</taxon>
        <taxon>Multicrustacea</taxon>
        <taxon>Malacostraca</taxon>
        <taxon>Eumalacostraca</taxon>
        <taxon>Eucarida</taxon>
        <taxon>Decapoda</taxon>
        <taxon>Pleocyemata</taxon>
        <taxon>Astacidea</taxon>
        <taxon>Nephropoidea</taxon>
        <taxon>Nephropidae</taxon>
        <taxon>Homarus</taxon>
    </lineage>
</organism>
<dbReference type="AlphaFoldDB" id="A0A8J5JEW9"/>
<dbReference type="FunFam" id="1.10.225.10:FF:000008">
    <property type="entry name" value="Pulmonary surfactant-associated protein B"/>
    <property type="match status" value="1"/>
</dbReference>
<keyword evidence="16" id="KW-1185">Reference proteome</keyword>
<evidence type="ECO:0000256" key="7">
    <source>
        <dbReference type="ARBA" id="ARBA00023157"/>
    </source>
</evidence>
<dbReference type="InterPro" id="IPR008139">
    <property type="entry name" value="SaposinB_dom"/>
</dbReference>
<dbReference type="InterPro" id="IPR008138">
    <property type="entry name" value="SapB_2"/>
</dbReference>
<name>A0A8J5JEW9_HOMAM</name>
<evidence type="ECO:0000256" key="12">
    <source>
        <dbReference type="SAM" id="SignalP"/>
    </source>
</evidence>
<comment type="function">
    <text evidence="9">Pulmonary surfactant-associated proteins promote alveolar stability by lowering the surface tension at the air-liquid interface in the peripheral air spaces. SP-B increases the collapse pressure of palmitic acid to nearly 70 millinewtons per meter.</text>
</comment>
<reference evidence="15" key="1">
    <citation type="journal article" date="2021" name="Sci. Adv.">
        <title>The American lobster genome reveals insights on longevity, neural, and immune adaptations.</title>
        <authorList>
            <person name="Polinski J.M."/>
            <person name="Zimin A.V."/>
            <person name="Clark K.F."/>
            <person name="Kohn A.B."/>
            <person name="Sadowski N."/>
            <person name="Timp W."/>
            <person name="Ptitsyn A."/>
            <person name="Khanna P."/>
            <person name="Romanova D.Y."/>
            <person name="Williams P."/>
            <person name="Greenwood S.J."/>
            <person name="Moroz L.L."/>
            <person name="Walt D.R."/>
            <person name="Bodnar A.G."/>
        </authorList>
    </citation>
    <scope>NUCLEOTIDE SEQUENCE</scope>
    <source>
        <strain evidence="15">GMGI-L3</strain>
    </source>
</reference>
<evidence type="ECO:0000256" key="6">
    <source>
        <dbReference type="ARBA" id="ARBA00022737"/>
    </source>
</evidence>
<sequence>MRGLLVFITVVAVCVLSGEGSLVGTKKCTYGPAYWCDSLYNAKECNAVTHCIQTVWEKQTLPEDNDDICTICKNMVKEARDQLLSQETQEEIREVLDGACRLIPIKVVSDECVHLANDFIPELIDTLASEMNPQVVCATAGLCNSIRVDRLLQQYQASHPDISNEIVPLRPVVTNGSVQDPQPGDCEACKDFITRTIRLVKTHSRSELMDRLFAVCGKLGSISDACMALVEGNLDTIYDFLSEQLTPDDFCDLVEMCEQRMHQSDFYQRPALKHSGDEACDFCEAIVQHWRDYLIANTTEQEFKEILEGLCRQTGRFSKNCLSLVEEYYLPLYNLLVSEIHPKQICEAIGLCGATSVFAVEHAVWPLFDVGQANVMPQTLLAPAVSVNAEPGYRLIGGDEAAAINFEQDSHLPLVKLTKAGIDVSPVGTNGMVGAALGKGRVGDNKCVMCEFALHFLQNMLEQKDTREDIEEAVEKLCDMMPRTIAEECDDYVEAYGDQVIELLAQEIDPSQICPMLHLCPAVTETQVASSQGEDVSCVMCEYAMTTLEEFLKDDKTEENIRNALDKLCGMLPKSVTVDCKTFVDTYSEQIIQMLIDDLTPDQVCIQLGLCKPKELPRLNSSHQLPVSRMFVASHSRDAESNDVEKPEMFQSAACVLCEFAMLQLDQILEDNVTEVCILHCSVISMFIRKLFSYSKRFNICVICNEGDLE</sequence>
<evidence type="ECO:0000313" key="16">
    <source>
        <dbReference type="Proteomes" id="UP000747542"/>
    </source>
</evidence>
<dbReference type="InterPro" id="IPR003119">
    <property type="entry name" value="SAP_A"/>
</dbReference>
<feature type="signal peptide" evidence="12">
    <location>
        <begin position="1"/>
        <end position="20"/>
    </location>
</feature>
<evidence type="ECO:0000256" key="9">
    <source>
        <dbReference type="ARBA" id="ARBA00037221"/>
    </source>
</evidence>
<feature type="domain" description="Saposin B-type" evidence="13">
    <location>
        <begin position="182"/>
        <end position="261"/>
    </location>
</feature>
<dbReference type="InterPro" id="IPR051428">
    <property type="entry name" value="Sphingo_Act-Surfact_Prot"/>
</dbReference>
<proteinExistence type="predicted"/>
<evidence type="ECO:0000256" key="5">
    <source>
        <dbReference type="ARBA" id="ARBA00022729"/>
    </source>
</evidence>
<keyword evidence="5 12" id="KW-0732">Signal</keyword>
<dbReference type="EMBL" id="JAHLQT010043009">
    <property type="protein sequence ID" value="KAG7155148.1"/>
    <property type="molecule type" value="Genomic_DNA"/>
</dbReference>
<gene>
    <name evidence="15" type="primary">Psap-L2</name>
    <name evidence="15" type="ORF">Hamer_G023216</name>
</gene>
<dbReference type="GO" id="GO:0006665">
    <property type="term" value="P:sphingolipid metabolic process"/>
    <property type="evidence" value="ECO:0007669"/>
    <property type="project" value="InterPro"/>
</dbReference>
<feature type="domain" description="Saposin B-type" evidence="13">
    <location>
        <begin position="443"/>
        <end position="524"/>
    </location>
</feature>
<keyword evidence="8" id="KW-0325">Glycoprotein</keyword>
<evidence type="ECO:0000259" key="13">
    <source>
        <dbReference type="PROSITE" id="PS50015"/>
    </source>
</evidence>
<feature type="domain" description="Saposin B-type" evidence="13">
    <location>
        <begin position="276"/>
        <end position="356"/>
    </location>
</feature>
<evidence type="ECO:0000256" key="4">
    <source>
        <dbReference type="ARBA" id="ARBA00022713"/>
    </source>
</evidence>
<feature type="domain" description="Saposin B-type" evidence="13">
    <location>
        <begin position="65"/>
        <end position="147"/>
    </location>
</feature>
<feature type="domain" description="Saposin A-type" evidence="14">
    <location>
        <begin position="21"/>
        <end position="61"/>
    </location>
</feature>
<feature type="chain" id="PRO_5035224925" description="Pulmonary surfactant-associated protein B" evidence="12">
    <location>
        <begin position="21"/>
        <end position="710"/>
    </location>
</feature>
<dbReference type="Gene3D" id="1.10.225.10">
    <property type="entry name" value="Saposin-like"/>
    <property type="match status" value="6"/>
</dbReference>
<evidence type="ECO:0000256" key="11">
    <source>
        <dbReference type="ARBA" id="ARBA00041785"/>
    </source>
</evidence>
<dbReference type="SMART" id="SM00741">
    <property type="entry name" value="SapB"/>
    <property type="match status" value="5"/>
</dbReference>
<dbReference type="Pfam" id="PF02199">
    <property type="entry name" value="SapA"/>
    <property type="match status" value="1"/>
</dbReference>
<dbReference type="FunFam" id="1.10.225.10:FF:000002">
    <property type="entry name" value="prosaposin isoform X2"/>
    <property type="match status" value="2"/>
</dbReference>
<dbReference type="PROSITE" id="PS51110">
    <property type="entry name" value="SAP_A"/>
    <property type="match status" value="1"/>
</dbReference>
<comment type="caution">
    <text evidence="15">The sequence shown here is derived from an EMBL/GenBank/DDBJ whole genome shotgun (WGS) entry which is preliminary data.</text>
</comment>
<dbReference type="PANTHER" id="PTHR11480:SF3">
    <property type="entry name" value="BCDNA.GH08312"/>
    <property type="match status" value="1"/>
</dbReference>
<dbReference type="SMART" id="SM00162">
    <property type="entry name" value="SAPA"/>
    <property type="match status" value="1"/>
</dbReference>
<dbReference type="PRINTS" id="PR01797">
    <property type="entry name" value="SAPOSIN"/>
</dbReference>
<evidence type="ECO:0000259" key="14">
    <source>
        <dbReference type="PROSITE" id="PS51110"/>
    </source>
</evidence>
<dbReference type="InterPro" id="IPR007856">
    <property type="entry name" value="SapB_1"/>
</dbReference>
<keyword evidence="4" id="KW-0305">Gaseous exchange</keyword>
<comment type="subcellular location">
    <subcellularLocation>
        <location evidence="1">Secreted</location>
        <location evidence="1">Extracellular space</location>
        <location evidence="1">Surface film</location>
    </subcellularLocation>
</comment>
<evidence type="ECO:0000256" key="2">
    <source>
        <dbReference type="ARBA" id="ARBA00022439"/>
    </source>
</evidence>
<dbReference type="Pfam" id="PF05184">
    <property type="entry name" value="SapB_1"/>
    <property type="match status" value="4"/>
</dbReference>
<accession>A0A8J5JEW9</accession>
<dbReference type="InterPro" id="IPR011001">
    <property type="entry name" value="Saposin-like"/>
</dbReference>
<dbReference type="GO" id="GO:0016020">
    <property type="term" value="C:membrane"/>
    <property type="evidence" value="ECO:0007669"/>
    <property type="project" value="GOC"/>
</dbReference>
<evidence type="ECO:0000256" key="1">
    <source>
        <dbReference type="ARBA" id="ARBA00004364"/>
    </source>
</evidence>
<keyword evidence="6" id="KW-0677">Repeat</keyword>
<dbReference type="PANTHER" id="PTHR11480">
    <property type="entry name" value="SAPOSIN-RELATED"/>
    <property type="match status" value="1"/>
</dbReference>
<evidence type="ECO:0000313" key="15">
    <source>
        <dbReference type="EMBL" id="KAG7155148.1"/>
    </source>
</evidence>
<evidence type="ECO:0000256" key="8">
    <source>
        <dbReference type="ARBA" id="ARBA00023180"/>
    </source>
</evidence>
<keyword evidence="7" id="KW-1015">Disulfide bond</keyword>
<evidence type="ECO:0000256" key="3">
    <source>
        <dbReference type="ARBA" id="ARBA00022525"/>
    </source>
</evidence>
<dbReference type="Pfam" id="PF03489">
    <property type="entry name" value="SapB_2"/>
    <property type="match status" value="5"/>
</dbReference>
<dbReference type="InterPro" id="IPR008373">
    <property type="entry name" value="Saposin"/>
</dbReference>
<dbReference type="GO" id="GO:0007585">
    <property type="term" value="P:respiratory gaseous exchange by respiratory system"/>
    <property type="evidence" value="ECO:0007669"/>
    <property type="project" value="UniProtKB-KW"/>
</dbReference>
<dbReference type="GO" id="GO:0005576">
    <property type="term" value="C:extracellular region"/>
    <property type="evidence" value="ECO:0007669"/>
    <property type="project" value="UniProtKB-SubCell"/>
</dbReference>
<dbReference type="Proteomes" id="UP000747542">
    <property type="component" value="Unassembled WGS sequence"/>
</dbReference>
<feature type="domain" description="Saposin B-type" evidence="13">
    <location>
        <begin position="534"/>
        <end position="615"/>
    </location>
</feature>
<evidence type="ECO:0000256" key="10">
    <source>
        <dbReference type="ARBA" id="ARBA00041094"/>
    </source>
</evidence>
<keyword evidence="3" id="KW-0964">Secreted</keyword>
<dbReference type="SUPFAM" id="SSF47862">
    <property type="entry name" value="Saposin"/>
    <property type="match status" value="5"/>
</dbReference>
<keyword evidence="2" id="KW-0767">Surface film</keyword>
<dbReference type="GO" id="GO:0005764">
    <property type="term" value="C:lysosome"/>
    <property type="evidence" value="ECO:0007669"/>
    <property type="project" value="InterPro"/>
</dbReference>
<protein>
    <recommendedName>
        <fullName evidence="10">Pulmonary surfactant-associated protein B</fullName>
    </recommendedName>
    <alternativeName>
        <fullName evidence="11">Pulmonary surfactant-associated proteolipid SPL(Phe)</fullName>
    </alternativeName>
</protein>
<dbReference type="PROSITE" id="PS50015">
    <property type="entry name" value="SAP_B"/>
    <property type="match status" value="5"/>
</dbReference>